<proteinExistence type="predicted"/>
<dbReference type="eggNOG" id="ENOG502SUQ9">
    <property type="taxonomic scope" value="Eukaryota"/>
</dbReference>
<reference evidence="2 3" key="1">
    <citation type="journal article" date="2012" name="Science">
        <title>The Paleozoic origin of enzymatic lignin decomposition reconstructed from 31 fungal genomes.</title>
        <authorList>
            <person name="Floudas D."/>
            <person name="Binder M."/>
            <person name="Riley R."/>
            <person name="Barry K."/>
            <person name="Blanchette R.A."/>
            <person name="Henrissat B."/>
            <person name="Martinez A.T."/>
            <person name="Otillar R."/>
            <person name="Spatafora J.W."/>
            <person name="Yadav J.S."/>
            <person name="Aerts A."/>
            <person name="Benoit I."/>
            <person name="Boyd A."/>
            <person name="Carlson A."/>
            <person name="Copeland A."/>
            <person name="Coutinho P.M."/>
            <person name="de Vries R.P."/>
            <person name="Ferreira P."/>
            <person name="Findley K."/>
            <person name="Foster B."/>
            <person name="Gaskell J."/>
            <person name="Glotzer D."/>
            <person name="Gorecki P."/>
            <person name="Heitman J."/>
            <person name="Hesse C."/>
            <person name="Hori C."/>
            <person name="Igarashi K."/>
            <person name="Jurgens J.A."/>
            <person name="Kallen N."/>
            <person name="Kersten P."/>
            <person name="Kohler A."/>
            <person name="Kuees U."/>
            <person name="Kumar T.K.A."/>
            <person name="Kuo A."/>
            <person name="LaButti K."/>
            <person name="Larrondo L.F."/>
            <person name="Lindquist E."/>
            <person name="Ling A."/>
            <person name="Lombard V."/>
            <person name="Lucas S."/>
            <person name="Lundell T."/>
            <person name="Martin R."/>
            <person name="McLaughlin D.J."/>
            <person name="Morgenstern I."/>
            <person name="Morin E."/>
            <person name="Murat C."/>
            <person name="Nagy L.G."/>
            <person name="Nolan M."/>
            <person name="Ohm R.A."/>
            <person name="Patyshakuliyeva A."/>
            <person name="Rokas A."/>
            <person name="Ruiz-Duenas F.J."/>
            <person name="Sabat G."/>
            <person name="Salamov A."/>
            <person name="Samejima M."/>
            <person name="Schmutz J."/>
            <person name="Slot J.C."/>
            <person name="St John F."/>
            <person name="Stenlid J."/>
            <person name="Sun H."/>
            <person name="Sun S."/>
            <person name="Syed K."/>
            <person name="Tsang A."/>
            <person name="Wiebenga A."/>
            <person name="Young D."/>
            <person name="Pisabarro A."/>
            <person name="Eastwood D.C."/>
            <person name="Martin F."/>
            <person name="Cullen D."/>
            <person name="Grigoriev I.V."/>
            <person name="Hibbett D.S."/>
        </authorList>
    </citation>
    <scope>NUCLEOTIDE SEQUENCE</scope>
    <source>
        <strain evidence="3">FP-58527</strain>
    </source>
</reference>
<gene>
    <name evidence="2" type="ORF">FOMPIDRAFT_1040914</name>
</gene>
<evidence type="ECO:0000313" key="3">
    <source>
        <dbReference type="Proteomes" id="UP000015241"/>
    </source>
</evidence>
<dbReference type="OrthoDB" id="3191896at2759"/>
<dbReference type="InParanoid" id="S8ECV5"/>
<protein>
    <submittedName>
        <fullName evidence="2">Uncharacterized protein</fullName>
    </submittedName>
</protein>
<evidence type="ECO:0000256" key="1">
    <source>
        <dbReference type="SAM" id="MobiDB-lite"/>
    </source>
</evidence>
<organism evidence="2 3">
    <name type="scientific">Fomitopsis schrenkii</name>
    <name type="common">Brown rot fungus</name>
    <dbReference type="NCBI Taxonomy" id="2126942"/>
    <lineage>
        <taxon>Eukaryota</taxon>
        <taxon>Fungi</taxon>
        <taxon>Dikarya</taxon>
        <taxon>Basidiomycota</taxon>
        <taxon>Agaricomycotina</taxon>
        <taxon>Agaricomycetes</taxon>
        <taxon>Polyporales</taxon>
        <taxon>Fomitopsis</taxon>
    </lineage>
</organism>
<feature type="compositionally biased region" description="Basic and acidic residues" evidence="1">
    <location>
        <begin position="234"/>
        <end position="244"/>
    </location>
</feature>
<dbReference type="Proteomes" id="UP000015241">
    <property type="component" value="Unassembled WGS sequence"/>
</dbReference>
<accession>S8ECV5</accession>
<sequence>MSAHDAPQAAEDPVGGAEERLEQIFQRVEEESKRRALAAAQEEARTASRLSQVIPEEPASYVSASATPSPVIPTAAASARPVVGERRRGSVSVSRFGQVSVASTTGDAARAETPTAAAAVAYTVNPGAFYAAQNHQHGSADSLASIPDADAAPALAPVEDEASVVQMATISGRQSLSRAFGRRLSRAKTPSIAGLNGMLIGVSVEEATVEHHPDDDDADADPVQPGDTGSPDGAKADGEGEAQRKVGRARAASRSVVYAGDGPPPGTPLASRPGTSSGPPPEKGAEPKVKAKGSRASMPDEAEPTGKSERRWLVRAKDFTKRLKRKSMVALGAAR</sequence>
<keyword evidence="3" id="KW-1185">Reference proteome</keyword>
<dbReference type="HOGENOM" id="CLU_829085_0_0_1"/>
<dbReference type="STRING" id="743788.S8ECV5"/>
<name>S8ECV5_FOMSC</name>
<dbReference type="AlphaFoldDB" id="S8ECV5"/>
<feature type="region of interest" description="Disordered" evidence="1">
    <location>
        <begin position="204"/>
        <end position="312"/>
    </location>
</feature>
<evidence type="ECO:0000313" key="2">
    <source>
        <dbReference type="EMBL" id="EPT02463.1"/>
    </source>
</evidence>
<dbReference type="EMBL" id="KE504135">
    <property type="protein sequence ID" value="EPT02463.1"/>
    <property type="molecule type" value="Genomic_DNA"/>
</dbReference>